<evidence type="ECO:0000313" key="3">
    <source>
        <dbReference type="EMBL" id="KJA15484.1"/>
    </source>
</evidence>
<keyword evidence="2" id="KW-0812">Transmembrane</keyword>
<keyword evidence="2" id="KW-1133">Transmembrane helix</keyword>
<protein>
    <submittedName>
        <fullName evidence="3">Uncharacterized protein</fullName>
    </submittedName>
</protein>
<feature type="compositionally biased region" description="Basic and acidic residues" evidence="1">
    <location>
        <begin position="219"/>
        <end position="235"/>
    </location>
</feature>
<reference evidence="4" key="1">
    <citation type="submission" date="2014-04" db="EMBL/GenBank/DDBJ databases">
        <title>Evolutionary Origins and Diversification of the Mycorrhizal Mutualists.</title>
        <authorList>
            <consortium name="DOE Joint Genome Institute"/>
            <consortium name="Mycorrhizal Genomics Consortium"/>
            <person name="Kohler A."/>
            <person name="Kuo A."/>
            <person name="Nagy L.G."/>
            <person name="Floudas D."/>
            <person name="Copeland A."/>
            <person name="Barry K.W."/>
            <person name="Cichocki N."/>
            <person name="Veneault-Fourrey C."/>
            <person name="LaButti K."/>
            <person name="Lindquist E.A."/>
            <person name="Lipzen A."/>
            <person name="Lundell T."/>
            <person name="Morin E."/>
            <person name="Murat C."/>
            <person name="Riley R."/>
            <person name="Ohm R."/>
            <person name="Sun H."/>
            <person name="Tunlid A."/>
            <person name="Henrissat B."/>
            <person name="Grigoriev I.V."/>
            <person name="Hibbett D.S."/>
            <person name="Martin F."/>
        </authorList>
    </citation>
    <scope>NUCLEOTIDE SEQUENCE [LARGE SCALE GENOMIC DNA]</scope>
    <source>
        <strain evidence="4">FD-334 SS-4</strain>
    </source>
</reference>
<name>A0A0D2N8P9_HYPSF</name>
<feature type="region of interest" description="Disordered" evidence="1">
    <location>
        <begin position="211"/>
        <end position="235"/>
    </location>
</feature>
<dbReference type="AlphaFoldDB" id="A0A0D2N8P9"/>
<organism evidence="3 4">
    <name type="scientific">Hypholoma sublateritium (strain FD-334 SS-4)</name>
    <dbReference type="NCBI Taxonomy" id="945553"/>
    <lineage>
        <taxon>Eukaryota</taxon>
        <taxon>Fungi</taxon>
        <taxon>Dikarya</taxon>
        <taxon>Basidiomycota</taxon>
        <taxon>Agaricomycotina</taxon>
        <taxon>Agaricomycetes</taxon>
        <taxon>Agaricomycetidae</taxon>
        <taxon>Agaricales</taxon>
        <taxon>Agaricineae</taxon>
        <taxon>Strophariaceae</taxon>
        <taxon>Hypholoma</taxon>
    </lineage>
</organism>
<dbReference type="OrthoDB" id="3233375at2759"/>
<feature type="transmembrane region" description="Helical" evidence="2">
    <location>
        <begin position="161"/>
        <end position="185"/>
    </location>
</feature>
<gene>
    <name evidence="3" type="ORF">HYPSUDRAFT_365835</name>
</gene>
<evidence type="ECO:0000256" key="2">
    <source>
        <dbReference type="SAM" id="Phobius"/>
    </source>
</evidence>
<keyword evidence="4" id="KW-1185">Reference proteome</keyword>
<evidence type="ECO:0000256" key="1">
    <source>
        <dbReference type="SAM" id="MobiDB-lite"/>
    </source>
</evidence>
<evidence type="ECO:0000313" key="4">
    <source>
        <dbReference type="Proteomes" id="UP000054270"/>
    </source>
</evidence>
<dbReference type="Proteomes" id="UP000054270">
    <property type="component" value="Unassembled WGS sequence"/>
</dbReference>
<proteinExistence type="predicted"/>
<accession>A0A0D2N8P9</accession>
<sequence>MVSSSAQEIPAPRFGHAVDPSVAKMMVPTHGSGRSSGRMRGPCKGMGRFRQKSIEISNAFRKALGMPLIEDFHKSVPNAGFVHILPINPEKVQHLVPTEPTDEFWAAGSHTPADGPHDGPHHVGHHRGPHHVRPFHPHHRGNFVARLHFSLMNLGLWEGRAVAFVLGCGIGVLLRMFWVLAIIAYRVVKRRSSEEGDEYTHIVMFEEVEDAPAPPSYPVDEKLPIQDETKPVESK</sequence>
<keyword evidence="2" id="KW-0472">Membrane</keyword>
<dbReference type="EMBL" id="KN817643">
    <property type="protein sequence ID" value="KJA15484.1"/>
    <property type="molecule type" value="Genomic_DNA"/>
</dbReference>